<reference evidence="12" key="1">
    <citation type="journal article" date="2019" name="Int. J. Syst. Evol. Microbiol.">
        <title>The Global Catalogue of Microorganisms (GCM) 10K type strain sequencing project: providing services to taxonomists for standard genome sequencing and annotation.</title>
        <authorList>
            <consortium name="The Broad Institute Genomics Platform"/>
            <consortium name="The Broad Institute Genome Sequencing Center for Infectious Disease"/>
            <person name="Wu L."/>
            <person name="Ma J."/>
        </authorList>
    </citation>
    <scope>NUCLEOTIDE SEQUENCE [LARGE SCALE GENOMIC DNA]</scope>
    <source>
        <strain evidence="12">JCM 15089</strain>
    </source>
</reference>
<dbReference type="SUPFAM" id="SSF53901">
    <property type="entry name" value="Thiolase-like"/>
    <property type="match status" value="1"/>
</dbReference>
<keyword evidence="6 8" id="KW-0275">Fatty acid biosynthesis</keyword>
<evidence type="ECO:0000256" key="1">
    <source>
        <dbReference type="ARBA" id="ARBA00008642"/>
    </source>
</evidence>
<comment type="domain">
    <text evidence="8">The last Arg residue of the ACP-binding site is essential for the weak association between ACP/AcpP and FabH.</text>
</comment>
<feature type="domain" description="Beta-ketoacyl-[acyl-carrier-protein] synthase III N-terminal" evidence="10">
    <location>
        <begin position="114"/>
        <end position="197"/>
    </location>
</feature>
<evidence type="ECO:0000313" key="12">
    <source>
        <dbReference type="Proteomes" id="UP001499951"/>
    </source>
</evidence>
<dbReference type="NCBIfam" id="TIGR00747">
    <property type="entry name" value="fabH"/>
    <property type="match status" value="1"/>
</dbReference>
<proteinExistence type="inferred from homology"/>
<dbReference type="PANTHER" id="PTHR43091:SF1">
    <property type="entry name" value="BETA-KETOACYL-[ACYL-CARRIER-PROTEIN] SYNTHASE III, CHLOROPLASTIC"/>
    <property type="match status" value="1"/>
</dbReference>
<comment type="subcellular location">
    <subcellularLocation>
        <location evidence="8">Cytoplasm</location>
    </subcellularLocation>
</comment>
<comment type="pathway">
    <text evidence="8">Lipid metabolism; fatty acid biosynthesis.</text>
</comment>
<dbReference type="InterPro" id="IPR016039">
    <property type="entry name" value="Thiolase-like"/>
</dbReference>
<dbReference type="EMBL" id="BAAADD010000005">
    <property type="protein sequence ID" value="GAA0570760.1"/>
    <property type="molecule type" value="Genomic_DNA"/>
</dbReference>
<evidence type="ECO:0000259" key="9">
    <source>
        <dbReference type="Pfam" id="PF08541"/>
    </source>
</evidence>
<dbReference type="EC" id="2.3.1.180" evidence="8"/>
<feature type="active site" evidence="8">
    <location>
        <position position="287"/>
    </location>
</feature>
<feature type="active site" evidence="8">
    <location>
        <position position="257"/>
    </location>
</feature>
<keyword evidence="7 8" id="KW-0511">Multifunctional enzyme</keyword>
<protein>
    <recommendedName>
        <fullName evidence="8">Beta-ketoacyl-[acyl-carrier-protein] synthase III</fullName>
        <shortName evidence="8">Beta-ketoacyl-ACP synthase III</shortName>
        <shortName evidence="8">KAS III</shortName>
        <ecNumber evidence="8">2.3.1.180</ecNumber>
    </recommendedName>
    <alternativeName>
        <fullName evidence="8">3-oxoacyl-[acyl-carrier-protein] synthase 3</fullName>
    </alternativeName>
    <alternativeName>
        <fullName evidence="8">3-oxoacyl-[acyl-carrier-protein] synthase III</fullName>
    </alternativeName>
</protein>
<dbReference type="Gene3D" id="3.40.47.10">
    <property type="match status" value="1"/>
</dbReference>
<comment type="similarity">
    <text evidence="1 8">Belongs to the thiolase-like superfamily. FabH family.</text>
</comment>
<evidence type="ECO:0000313" key="11">
    <source>
        <dbReference type="EMBL" id="GAA0570760.1"/>
    </source>
</evidence>
<dbReference type="InterPro" id="IPR004655">
    <property type="entry name" value="FabH"/>
</dbReference>
<dbReference type="HAMAP" id="MF_01815">
    <property type="entry name" value="FabH"/>
    <property type="match status" value="1"/>
</dbReference>
<feature type="domain" description="Beta-ketoacyl-[acyl-carrier-protein] synthase III C-terminal" evidence="9">
    <location>
        <begin position="242"/>
        <end position="330"/>
    </location>
</feature>
<keyword evidence="4 8" id="KW-0276">Fatty acid metabolism</keyword>
<evidence type="ECO:0000256" key="8">
    <source>
        <dbReference type="HAMAP-Rule" id="MF_01815"/>
    </source>
</evidence>
<feature type="active site" evidence="8">
    <location>
        <position position="120"/>
    </location>
</feature>
<comment type="catalytic activity">
    <reaction evidence="8">
        <text>malonyl-[ACP] + acetyl-CoA + H(+) = 3-oxobutanoyl-[ACP] + CO2 + CoA</text>
        <dbReference type="Rhea" id="RHEA:12080"/>
        <dbReference type="Rhea" id="RHEA-COMP:9623"/>
        <dbReference type="Rhea" id="RHEA-COMP:9625"/>
        <dbReference type="ChEBI" id="CHEBI:15378"/>
        <dbReference type="ChEBI" id="CHEBI:16526"/>
        <dbReference type="ChEBI" id="CHEBI:57287"/>
        <dbReference type="ChEBI" id="CHEBI:57288"/>
        <dbReference type="ChEBI" id="CHEBI:78449"/>
        <dbReference type="ChEBI" id="CHEBI:78450"/>
        <dbReference type="EC" id="2.3.1.180"/>
    </reaction>
</comment>
<evidence type="ECO:0000256" key="3">
    <source>
        <dbReference type="ARBA" id="ARBA00022679"/>
    </source>
</evidence>
<gene>
    <name evidence="8" type="primary">fabH</name>
    <name evidence="11" type="ORF">GCM10008942_19360</name>
</gene>
<evidence type="ECO:0000256" key="7">
    <source>
        <dbReference type="ARBA" id="ARBA00023268"/>
    </source>
</evidence>
<keyword evidence="3 8" id="KW-0808">Transferase</keyword>
<keyword evidence="8" id="KW-0963">Cytoplasm</keyword>
<dbReference type="CDD" id="cd00830">
    <property type="entry name" value="KAS_III"/>
    <property type="match status" value="1"/>
</dbReference>
<dbReference type="Pfam" id="PF08541">
    <property type="entry name" value="ACP_syn_III_C"/>
    <property type="match status" value="1"/>
</dbReference>
<feature type="region of interest" description="ACP-binding" evidence="8">
    <location>
        <begin position="258"/>
        <end position="262"/>
    </location>
</feature>
<dbReference type="Proteomes" id="UP001499951">
    <property type="component" value="Unassembled WGS sequence"/>
</dbReference>
<evidence type="ECO:0000256" key="2">
    <source>
        <dbReference type="ARBA" id="ARBA00022516"/>
    </source>
</evidence>
<evidence type="ECO:0000259" key="10">
    <source>
        <dbReference type="Pfam" id="PF08545"/>
    </source>
</evidence>
<keyword evidence="12" id="KW-1185">Reference proteome</keyword>
<sequence length="330" mass="34392">MKRDGSTVVRSHIIGCGAYLPNTIVTNADLVTRVDTSDEWIRTRTGITQRHIAAKGEKTSDLATAAAKAALANAGATPQDIDMIVVATTTPDLTFPSVATIVQRKLGMTRGFAFDVQAVCSGFIYAIATADNFIKAGQVRSALVIGADTMSCILDWEDRATCVLFGDGAGAVVLNAGEGAGTSEDRGVLNTVLFSDGRLHDLLYVDSGPSTDHSVGYIRMQGKEVFKHAVTNIAASVEASAAAAGVPVDAIDWLVPHQANQRILDGTAKKLKVDPAKVVSTVALHGNTSAASVPLALATAVADGRIQPGHLVLMEALGAGMTWGASLVRW</sequence>
<comment type="subunit">
    <text evidence="8">Homodimer.</text>
</comment>
<evidence type="ECO:0000256" key="4">
    <source>
        <dbReference type="ARBA" id="ARBA00022832"/>
    </source>
</evidence>
<accession>A0ABP3PRS5</accession>
<keyword evidence="8" id="KW-0012">Acyltransferase</keyword>
<evidence type="ECO:0000256" key="6">
    <source>
        <dbReference type="ARBA" id="ARBA00023160"/>
    </source>
</evidence>
<keyword evidence="2 8" id="KW-0444">Lipid biosynthesis</keyword>
<dbReference type="InterPro" id="IPR013751">
    <property type="entry name" value="ACP_syn_III_N"/>
</dbReference>
<organism evidence="11 12">
    <name type="scientific">Rhizomicrobium electricum</name>
    <dbReference type="NCBI Taxonomy" id="480070"/>
    <lineage>
        <taxon>Bacteria</taxon>
        <taxon>Pseudomonadati</taxon>
        <taxon>Pseudomonadota</taxon>
        <taxon>Alphaproteobacteria</taxon>
        <taxon>Micropepsales</taxon>
        <taxon>Micropepsaceae</taxon>
        <taxon>Rhizomicrobium</taxon>
    </lineage>
</organism>
<name>A0ABP3PRS5_9PROT</name>
<dbReference type="InterPro" id="IPR013747">
    <property type="entry name" value="ACP_syn_III_C"/>
</dbReference>
<dbReference type="RefSeq" id="WP_166933963.1">
    <property type="nucleotide sequence ID" value="NZ_BAAADD010000005.1"/>
</dbReference>
<dbReference type="Pfam" id="PF08545">
    <property type="entry name" value="ACP_syn_III"/>
    <property type="match status" value="1"/>
</dbReference>
<dbReference type="NCBIfam" id="NF006829">
    <property type="entry name" value="PRK09352.1"/>
    <property type="match status" value="1"/>
</dbReference>
<evidence type="ECO:0000256" key="5">
    <source>
        <dbReference type="ARBA" id="ARBA00023098"/>
    </source>
</evidence>
<comment type="caution">
    <text evidence="11">The sequence shown here is derived from an EMBL/GenBank/DDBJ whole genome shotgun (WGS) entry which is preliminary data.</text>
</comment>
<comment type="function">
    <text evidence="8">Catalyzes the condensation reaction of fatty acid synthesis by the addition to an acyl acceptor of two carbons from malonyl-ACP. Catalyzes the first condensation reaction which initiates fatty acid synthesis and may therefore play a role in governing the total rate of fatty acid production. Possesses both acetoacetyl-ACP synthase and acetyl transacylase activities. Its substrate specificity determines the biosynthesis of branched-chain and/or straight-chain of fatty acids.</text>
</comment>
<keyword evidence="5 8" id="KW-0443">Lipid metabolism</keyword>
<dbReference type="PANTHER" id="PTHR43091">
    <property type="entry name" value="3-OXOACYL-[ACYL-CARRIER-PROTEIN] SYNTHASE"/>
    <property type="match status" value="1"/>
</dbReference>